<feature type="compositionally biased region" description="Basic and acidic residues" evidence="1">
    <location>
        <begin position="56"/>
        <end position="70"/>
    </location>
</feature>
<dbReference type="Proteomes" id="UP000193380">
    <property type="component" value="Unassembled WGS sequence"/>
</dbReference>
<proteinExistence type="predicted"/>
<dbReference type="STRING" id="8022.A0A060Y6N2"/>
<feature type="compositionally biased region" description="Basic and acidic residues" evidence="1">
    <location>
        <begin position="1"/>
        <end position="22"/>
    </location>
</feature>
<evidence type="ECO:0000313" key="2">
    <source>
        <dbReference type="EMBL" id="CDQ87583.1"/>
    </source>
</evidence>
<reference evidence="2" key="2">
    <citation type="submission" date="2014-03" db="EMBL/GenBank/DDBJ databases">
        <authorList>
            <person name="Genoscope - CEA"/>
        </authorList>
    </citation>
    <scope>NUCLEOTIDE SEQUENCE</scope>
</reference>
<name>A0A060Y6N2_ONCMY</name>
<feature type="compositionally biased region" description="Low complexity" evidence="1">
    <location>
        <begin position="84"/>
        <end position="93"/>
    </location>
</feature>
<dbReference type="EMBL" id="FR908014">
    <property type="protein sequence ID" value="CDQ87583.1"/>
    <property type="molecule type" value="Genomic_DNA"/>
</dbReference>
<organism evidence="2 3">
    <name type="scientific">Oncorhynchus mykiss</name>
    <name type="common">Rainbow trout</name>
    <name type="synonym">Salmo gairdneri</name>
    <dbReference type="NCBI Taxonomy" id="8022"/>
    <lineage>
        <taxon>Eukaryota</taxon>
        <taxon>Metazoa</taxon>
        <taxon>Chordata</taxon>
        <taxon>Craniata</taxon>
        <taxon>Vertebrata</taxon>
        <taxon>Euteleostomi</taxon>
        <taxon>Actinopterygii</taxon>
        <taxon>Neopterygii</taxon>
        <taxon>Teleostei</taxon>
        <taxon>Protacanthopterygii</taxon>
        <taxon>Salmoniformes</taxon>
        <taxon>Salmonidae</taxon>
        <taxon>Salmoninae</taxon>
        <taxon>Oncorhynchus</taxon>
    </lineage>
</organism>
<feature type="compositionally biased region" description="Low complexity" evidence="1">
    <location>
        <begin position="108"/>
        <end position="126"/>
    </location>
</feature>
<feature type="compositionally biased region" description="Basic and acidic residues" evidence="1">
    <location>
        <begin position="143"/>
        <end position="157"/>
    </location>
</feature>
<gene>
    <name evidence="2" type="ORF">GSONMT00007806001</name>
</gene>
<feature type="compositionally biased region" description="Polar residues" evidence="1">
    <location>
        <begin position="72"/>
        <end position="83"/>
    </location>
</feature>
<feature type="compositionally biased region" description="Polar residues" evidence="1">
    <location>
        <begin position="187"/>
        <end position="227"/>
    </location>
</feature>
<evidence type="ECO:0000313" key="3">
    <source>
        <dbReference type="Proteomes" id="UP000193380"/>
    </source>
</evidence>
<sequence length="227" mass="23980">MEEKLPQESAMEELKGILETVKKSPSRGSQESVPPPPGKSPVSSELEVILRRRRKQACDSRDGDESRDGQISKVSSSDSLNGRHSQSSHSSDSSGKEPEGPTGPGPGQSPREPASPSGRGPGPAVAARRRSDSGQEPQAGSWQDRRSRTSLSEKEAYSEAPVTNGCIVSGEEPEKEKPEKWAPPQANGINHLNPSLTVETDTHATLSPSLSAVPNPLSGNGSTDAEC</sequence>
<dbReference type="PaxDb" id="8022-A0A060Y6N2"/>
<evidence type="ECO:0008006" key="4">
    <source>
        <dbReference type="Google" id="ProtNLM"/>
    </source>
</evidence>
<feature type="region of interest" description="Disordered" evidence="1">
    <location>
        <begin position="1"/>
        <end position="227"/>
    </location>
</feature>
<dbReference type="AlphaFoldDB" id="A0A060Y6N2"/>
<reference evidence="2" key="1">
    <citation type="journal article" date="2014" name="Nat. Commun.">
        <title>The rainbow trout genome provides novel insights into evolution after whole-genome duplication in vertebrates.</title>
        <authorList>
            <person name="Berthelot C."/>
            <person name="Brunet F."/>
            <person name="Chalopin D."/>
            <person name="Juanchich A."/>
            <person name="Bernard M."/>
            <person name="Noel B."/>
            <person name="Bento P."/>
            <person name="Da Silva C."/>
            <person name="Labadie K."/>
            <person name="Alberti A."/>
            <person name="Aury J.M."/>
            <person name="Louis A."/>
            <person name="Dehais P."/>
            <person name="Bardou P."/>
            <person name="Montfort J."/>
            <person name="Klopp C."/>
            <person name="Cabau C."/>
            <person name="Gaspin C."/>
            <person name="Thorgaard G.H."/>
            <person name="Boussaha M."/>
            <person name="Quillet E."/>
            <person name="Guyomard R."/>
            <person name="Galiana D."/>
            <person name="Bobe J."/>
            <person name="Volff J.N."/>
            <person name="Genet C."/>
            <person name="Wincker P."/>
            <person name="Jaillon O."/>
            <person name="Roest Crollius H."/>
            <person name="Guiguen Y."/>
        </authorList>
    </citation>
    <scope>NUCLEOTIDE SEQUENCE [LARGE SCALE GENOMIC DNA]</scope>
</reference>
<protein>
    <recommendedName>
        <fullName evidence="4">Shootin-1</fullName>
    </recommendedName>
</protein>
<accession>A0A060Y6N2</accession>
<evidence type="ECO:0000256" key="1">
    <source>
        <dbReference type="SAM" id="MobiDB-lite"/>
    </source>
</evidence>